<dbReference type="InterPro" id="IPR004358">
    <property type="entry name" value="Sig_transdc_His_kin-like_C"/>
</dbReference>
<dbReference type="Pfam" id="PF00072">
    <property type="entry name" value="Response_reg"/>
    <property type="match status" value="1"/>
</dbReference>
<dbReference type="SMART" id="SM00387">
    <property type="entry name" value="HATPase_c"/>
    <property type="match status" value="1"/>
</dbReference>
<evidence type="ECO:0000256" key="1">
    <source>
        <dbReference type="ARBA" id="ARBA00000085"/>
    </source>
</evidence>
<dbReference type="InterPro" id="IPR000014">
    <property type="entry name" value="PAS"/>
</dbReference>
<dbReference type="eggNOG" id="COG4191">
    <property type="taxonomic scope" value="Bacteria"/>
</dbReference>
<feature type="domain" description="Histidine kinase" evidence="5">
    <location>
        <begin position="485"/>
        <end position="711"/>
    </location>
</feature>
<dbReference type="InterPro" id="IPR003594">
    <property type="entry name" value="HATPase_dom"/>
</dbReference>
<dbReference type="PROSITE" id="PS50110">
    <property type="entry name" value="RESPONSE_REGULATORY"/>
    <property type="match status" value="1"/>
</dbReference>
<dbReference type="InterPro" id="IPR035965">
    <property type="entry name" value="PAS-like_dom_sf"/>
</dbReference>
<keyword evidence="8" id="KW-1185">Reference proteome</keyword>
<evidence type="ECO:0000259" key="5">
    <source>
        <dbReference type="PROSITE" id="PS50109"/>
    </source>
</evidence>
<feature type="modified residue" description="4-aspartylphosphate" evidence="3">
    <location>
        <position position="790"/>
    </location>
</feature>
<dbReference type="SUPFAM" id="SSF47384">
    <property type="entry name" value="Homodimeric domain of signal transducing histidine kinase"/>
    <property type="match status" value="1"/>
</dbReference>
<feature type="transmembrane region" description="Helical" evidence="4">
    <location>
        <begin position="36"/>
        <end position="55"/>
    </location>
</feature>
<dbReference type="SMART" id="SM00448">
    <property type="entry name" value="REC"/>
    <property type="match status" value="1"/>
</dbReference>
<dbReference type="RefSeq" id="WP_084141990.1">
    <property type="nucleotide sequence ID" value="NZ_ARYK01000006.1"/>
</dbReference>
<dbReference type="InterPro" id="IPR036097">
    <property type="entry name" value="HisK_dim/P_sf"/>
</dbReference>
<accession>A0A059FJF9</accession>
<dbReference type="AlphaFoldDB" id="A0A059FJF9"/>
<dbReference type="PANTHER" id="PTHR43065:SF42">
    <property type="entry name" value="TWO-COMPONENT SENSOR PPRA"/>
    <property type="match status" value="1"/>
</dbReference>
<evidence type="ECO:0000313" key="7">
    <source>
        <dbReference type="EMBL" id="KCZ90774.1"/>
    </source>
</evidence>
<keyword evidence="4" id="KW-0472">Membrane</keyword>
<sequence length="863" mass="93607">MDSLELTQADQPIDDADPSVTDGFNALRGRFDVMQLLFWGCLLVSIAAASVALAWPKASGAPGPILLISMASGGLVFLLWSVRGAGRFLGLFPERGSAARAVQANMPRFGWIEALDESVLIADQGGAPVAANESYHDLSRLALMVGQADGAPVTVDRLFGANPGLAAPVYRLSKAAKAGLARREVLPPITIGAEQVPAQFEVGVSPLPRARVLWRIRRIAGQQEATGASDLKSLYVEDAPMGFFAARPDGTITYANNWLRELLGLPETAKNIRIDDIMRPEFVKMLARDRKSGAPGRADIQLRARDGVEVPVQAITTWAGRGAEAAGRTIILANQQVMNGQEERLNFASSSRPPRPDGDPMFDDAPFGAVRLEGDGVDGAIILDANRALMEMTGGEATPGGRFSNLFVAEEGQETLNASLIDAIDKPVGLKLAGRDPRHVNVFVTLDSNGRPSVAYVIDITEQRQLELRLAHGEKMQAIGQLAGGVAHDFNNVLQGIILNNEDLMTSHPVGDPSYNNLKSIHEFSIRAKDLVRMLLAYARQQTFKREIFNVTDFLSEFSILLRQILDERVELEVKHGRDVPHIKADKNQLETAIINLATNARDAMISHNNGGKLTIRTARATGKDAHAKGFAYVDDGDYMLIEVEDSGHGMSREVMDKIFQPFFTTKEAGVGTGLGLATVYGIIKQSGGYICPLSSVGKGTTFQIYLPALKAEDIPAPVELTQAERQANRPVDISGRGRILLIEDEDGVRAITATQLRKRGYEVSEARDGEEALEILEDVPGSFDLVISDVVMPGMDGPTLIREAKELLGHARIIFISGYAERDLAKQLDDDRAVSFLAKPFTSRQLAERVKMELGNPKMEAA</sequence>
<dbReference type="InterPro" id="IPR036890">
    <property type="entry name" value="HATPase_C_sf"/>
</dbReference>
<dbReference type="GO" id="GO:0000155">
    <property type="term" value="F:phosphorelay sensor kinase activity"/>
    <property type="evidence" value="ECO:0007669"/>
    <property type="project" value="InterPro"/>
</dbReference>
<dbReference type="Gene3D" id="3.30.565.10">
    <property type="entry name" value="Histidine kinase-like ATPase, C-terminal domain"/>
    <property type="match status" value="1"/>
</dbReference>
<gene>
    <name evidence="7" type="ORF">HJO_13021</name>
</gene>
<dbReference type="SUPFAM" id="SSF55785">
    <property type="entry name" value="PYP-like sensor domain (PAS domain)"/>
    <property type="match status" value="1"/>
</dbReference>
<dbReference type="Proteomes" id="UP000025171">
    <property type="component" value="Unassembled WGS sequence"/>
</dbReference>
<dbReference type="SUPFAM" id="SSF52172">
    <property type="entry name" value="CheY-like"/>
    <property type="match status" value="1"/>
</dbReference>
<dbReference type="EMBL" id="ARYK01000006">
    <property type="protein sequence ID" value="KCZ90774.1"/>
    <property type="molecule type" value="Genomic_DNA"/>
</dbReference>
<dbReference type="PATRIC" id="fig|1280950.3.peg.2611"/>
<dbReference type="PANTHER" id="PTHR43065">
    <property type="entry name" value="SENSOR HISTIDINE KINASE"/>
    <property type="match status" value="1"/>
</dbReference>
<keyword evidence="4" id="KW-1133">Transmembrane helix</keyword>
<feature type="domain" description="Response regulatory" evidence="6">
    <location>
        <begin position="739"/>
        <end position="855"/>
    </location>
</feature>
<dbReference type="Gene3D" id="3.30.450.20">
    <property type="entry name" value="PAS domain"/>
    <property type="match status" value="1"/>
</dbReference>
<dbReference type="SUPFAM" id="SSF55874">
    <property type="entry name" value="ATPase domain of HSP90 chaperone/DNA topoisomerase II/histidine kinase"/>
    <property type="match status" value="1"/>
</dbReference>
<dbReference type="Pfam" id="PF02518">
    <property type="entry name" value="HATPase_c"/>
    <property type="match status" value="1"/>
</dbReference>
<dbReference type="InterPro" id="IPR005467">
    <property type="entry name" value="His_kinase_dom"/>
</dbReference>
<evidence type="ECO:0000256" key="2">
    <source>
        <dbReference type="ARBA" id="ARBA00012438"/>
    </source>
</evidence>
<dbReference type="CDD" id="cd00130">
    <property type="entry name" value="PAS"/>
    <property type="match status" value="1"/>
</dbReference>
<keyword evidence="7" id="KW-0808">Transferase</keyword>
<dbReference type="PROSITE" id="PS50109">
    <property type="entry name" value="HIS_KIN"/>
    <property type="match status" value="1"/>
</dbReference>
<dbReference type="EC" id="2.7.13.3" evidence="2"/>
<proteinExistence type="predicted"/>
<dbReference type="OrthoDB" id="9796100at2"/>
<dbReference type="Pfam" id="PF13426">
    <property type="entry name" value="PAS_9"/>
    <property type="match status" value="1"/>
</dbReference>
<dbReference type="eggNOG" id="COG0784">
    <property type="taxonomic scope" value="Bacteria"/>
</dbReference>
<dbReference type="STRING" id="1280950.HJO_13021"/>
<feature type="transmembrane region" description="Helical" evidence="4">
    <location>
        <begin position="61"/>
        <end position="82"/>
    </location>
</feature>
<evidence type="ECO:0000313" key="8">
    <source>
        <dbReference type="Proteomes" id="UP000025171"/>
    </source>
</evidence>
<comment type="caution">
    <text evidence="7">The sequence shown here is derived from an EMBL/GenBank/DDBJ whole genome shotgun (WGS) entry which is preliminary data.</text>
</comment>
<dbReference type="Gene3D" id="3.40.50.2300">
    <property type="match status" value="1"/>
</dbReference>
<keyword evidence="7" id="KW-0418">Kinase</keyword>
<keyword evidence="4" id="KW-0812">Transmembrane</keyword>
<dbReference type="InterPro" id="IPR011006">
    <property type="entry name" value="CheY-like_superfamily"/>
</dbReference>
<evidence type="ECO:0000256" key="4">
    <source>
        <dbReference type="SAM" id="Phobius"/>
    </source>
</evidence>
<name>A0A059FJF9_9PROT</name>
<comment type="catalytic activity">
    <reaction evidence="1">
        <text>ATP + protein L-histidine = ADP + protein N-phospho-L-histidine.</text>
        <dbReference type="EC" id="2.7.13.3"/>
    </reaction>
</comment>
<dbReference type="InterPro" id="IPR001789">
    <property type="entry name" value="Sig_transdc_resp-reg_receiver"/>
</dbReference>
<keyword evidence="3" id="KW-0597">Phosphoprotein</keyword>
<organism evidence="7 8">
    <name type="scientific">Hyphomonas johnsonii MHS-2</name>
    <dbReference type="NCBI Taxonomy" id="1280950"/>
    <lineage>
        <taxon>Bacteria</taxon>
        <taxon>Pseudomonadati</taxon>
        <taxon>Pseudomonadota</taxon>
        <taxon>Alphaproteobacteria</taxon>
        <taxon>Hyphomonadales</taxon>
        <taxon>Hyphomonadaceae</taxon>
        <taxon>Hyphomonas</taxon>
    </lineage>
</organism>
<evidence type="ECO:0000256" key="3">
    <source>
        <dbReference type="PROSITE-ProRule" id="PRU00169"/>
    </source>
</evidence>
<dbReference type="PRINTS" id="PR00344">
    <property type="entry name" value="BCTRLSENSOR"/>
</dbReference>
<reference evidence="7 8" key="1">
    <citation type="journal article" date="2014" name="Antonie Van Leeuwenhoek">
        <title>Hyphomonas beringensis sp. nov. and Hyphomonas chukchiensis sp. nov., isolated from surface seawater of the Bering Sea and Chukchi Sea.</title>
        <authorList>
            <person name="Li C."/>
            <person name="Lai Q."/>
            <person name="Li G."/>
            <person name="Dong C."/>
            <person name="Wang J."/>
            <person name="Liao Y."/>
            <person name="Shao Z."/>
        </authorList>
    </citation>
    <scope>NUCLEOTIDE SEQUENCE [LARGE SCALE GENOMIC DNA]</scope>
    <source>
        <strain evidence="7 8">MHS-2</strain>
    </source>
</reference>
<dbReference type="Gene3D" id="1.10.287.130">
    <property type="match status" value="1"/>
</dbReference>
<protein>
    <recommendedName>
        <fullName evidence="2">histidine kinase</fullName>
        <ecNumber evidence="2">2.7.13.3</ecNumber>
    </recommendedName>
</protein>
<evidence type="ECO:0000259" key="6">
    <source>
        <dbReference type="PROSITE" id="PS50110"/>
    </source>
</evidence>